<dbReference type="Pfam" id="PF01386">
    <property type="entry name" value="Ribosomal_L25p"/>
    <property type="match status" value="1"/>
</dbReference>
<evidence type="ECO:0000256" key="1">
    <source>
        <dbReference type="ARBA" id="ARBA00022730"/>
    </source>
</evidence>
<organism evidence="8 9">
    <name type="scientific">Rubidibacter lacunae KORDI 51-2</name>
    <dbReference type="NCBI Taxonomy" id="582515"/>
    <lineage>
        <taxon>Bacteria</taxon>
        <taxon>Bacillati</taxon>
        <taxon>Cyanobacteriota</taxon>
        <taxon>Cyanophyceae</taxon>
        <taxon>Oscillatoriophycideae</taxon>
        <taxon>Chroococcales</taxon>
        <taxon>Aphanothecaceae</taxon>
        <taxon>Rubidibacter</taxon>
    </lineage>
</organism>
<dbReference type="InterPro" id="IPR020930">
    <property type="entry name" value="Ribosomal_uL5_bac-type"/>
</dbReference>
<dbReference type="InterPro" id="IPR001021">
    <property type="entry name" value="Ribosomal_bL25_long"/>
</dbReference>
<dbReference type="InParanoid" id="U5DG36"/>
<gene>
    <name evidence="5" type="primary">rplY</name>
    <name evidence="5" type="synonym">ctc</name>
    <name evidence="8" type="ORF">KR51_00031040</name>
</gene>
<feature type="domain" description="Large ribosomal subunit protein bL25 L25" evidence="6">
    <location>
        <begin position="5"/>
        <end position="93"/>
    </location>
</feature>
<dbReference type="InterPro" id="IPR011035">
    <property type="entry name" value="Ribosomal_bL25/Gln-tRNA_synth"/>
</dbReference>
<dbReference type="EMBL" id="ASSJ01000076">
    <property type="protein sequence ID" value="ERN40556.1"/>
    <property type="molecule type" value="Genomic_DNA"/>
</dbReference>
<evidence type="ECO:0000256" key="2">
    <source>
        <dbReference type="ARBA" id="ARBA00022884"/>
    </source>
</evidence>
<dbReference type="Proteomes" id="UP000016960">
    <property type="component" value="Unassembled WGS sequence"/>
</dbReference>
<dbReference type="Gene3D" id="2.170.120.20">
    <property type="entry name" value="Ribosomal protein L25, beta domain"/>
    <property type="match status" value="1"/>
</dbReference>
<dbReference type="InterPro" id="IPR029751">
    <property type="entry name" value="Ribosomal_L25_dom"/>
</dbReference>
<feature type="domain" description="Large ribosomal subunit protein bL25 beta" evidence="7">
    <location>
        <begin position="102"/>
        <end position="183"/>
    </location>
</feature>
<dbReference type="FunCoup" id="U5DG36">
    <property type="interactions" value="312"/>
</dbReference>
<reference evidence="8 9" key="1">
    <citation type="submission" date="2013-05" db="EMBL/GenBank/DDBJ databases">
        <title>Draft genome sequence of Rubidibacter lacunae KORDI 51-2.</title>
        <authorList>
            <person name="Choi D.H."/>
            <person name="Noh J.H."/>
            <person name="Kwon K.-K."/>
            <person name="Lee J.-H."/>
            <person name="Ryu J.-Y."/>
        </authorList>
    </citation>
    <scope>NUCLEOTIDE SEQUENCE [LARGE SCALE GENOMIC DNA]</scope>
    <source>
        <strain evidence="8 9">KORDI 51-2</strain>
    </source>
</reference>
<evidence type="ECO:0000259" key="6">
    <source>
        <dbReference type="Pfam" id="PF01386"/>
    </source>
</evidence>
<dbReference type="OrthoDB" id="9786489at2"/>
<dbReference type="RefSeq" id="WP_022608702.1">
    <property type="nucleotide sequence ID" value="NZ_ASSJ01000076.1"/>
</dbReference>
<dbReference type="PATRIC" id="fig|582515.4.peg.3493"/>
<comment type="caution">
    <text evidence="8">The sequence shown here is derived from an EMBL/GenBank/DDBJ whole genome shotgun (WGS) entry which is preliminary data.</text>
</comment>
<evidence type="ECO:0000313" key="9">
    <source>
        <dbReference type="Proteomes" id="UP000016960"/>
    </source>
</evidence>
<dbReference type="InterPro" id="IPR020057">
    <property type="entry name" value="Ribosomal_bL25_b-dom"/>
</dbReference>
<keyword evidence="1 5" id="KW-0699">rRNA-binding</keyword>
<dbReference type="NCBIfam" id="NF004139">
    <property type="entry name" value="PRK05618.4-2"/>
    <property type="match status" value="1"/>
</dbReference>
<dbReference type="AlphaFoldDB" id="U5DG36"/>
<keyword evidence="3 5" id="KW-0689">Ribosomal protein</keyword>
<proteinExistence type="inferred from homology"/>
<dbReference type="PANTHER" id="PTHR33284:SF1">
    <property type="entry name" value="RIBOSOMAL PROTEIN L25_GLN-TRNA SYNTHETASE, ANTI-CODON-BINDING DOMAIN-CONTAINING PROTEIN"/>
    <property type="match status" value="1"/>
</dbReference>
<evidence type="ECO:0000256" key="4">
    <source>
        <dbReference type="ARBA" id="ARBA00023274"/>
    </source>
</evidence>
<dbReference type="STRING" id="582515.KR51_00031040"/>
<dbReference type="GO" id="GO:0006412">
    <property type="term" value="P:translation"/>
    <property type="evidence" value="ECO:0007669"/>
    <property type="project" value="UniProtKB-UniRule"/>
</dbReference>
<dbReference type="HAMAP" id="MF_01334">
    <property type="entry name" value="Ribosomal_bL25_CTC"/>
    <property type="match status" value="1"/>
</dbReference>
<dbReference type="NCBIfam" id="TIGR00731">
    <property type="entry name" value="bL25_bact_ctc"/>
    <property type="match status" value="1"/>
</dbReference>
<dbReference type="InterPro" id="IPR037121">
    <property type="entry name" value="Ribosomal_bL25_C"/>
</dbReference>
<evidence type="ECO:0000256" key="5">
    <source>
        <dbReference type="HAMAP-Rule" id="MF_01334"/>
    </source>
</evidence>
<accession>U5DG36</accession>
<comment type="similarity">
    <text evidence="5">Belongs to the bacterial ribosomal protein bL25 family. CTC subfamily.</text>
</comment>
<comment type="subunit">
    <text evidence="5">Part of the 50S ribosomal subunit; part of the 5S rRNA/L5/L18/L25 subcomplex. Contacts the 5S rRNA. Binds to the 5S rRNA independently of L5 and L18.</text>
</comment>
<dbReference type="Pfam" id="PF14693">
    <property type="entry name" value="Ribosomal_TL5_C"/>
    <property type="match status" value="1"/>
</dbReference>
<dbReference type="SUPFAM" id="SSF50715">
    <property type="entry name" value="Ribosomal protein L25-like"/>
    <property type="match status" value="1"/>
</dbReference>
<evidence type="ECO:0000256" key="3">
    <source>
        <dbReference type="ARBA" id="ARBA00022980"/>
    </source>
</evidence>
<keyword evidence="4 5" id="KW-0687">Ribonucleoprotein</keyword>
<name>U5DG36_9CHRO</name>
<dbReference type="GO" id="GO:0008097">
    <property type="term" value="F:5S rRNA binding"/>
    <property type="evidence" value="ECO:0007669"/>
    <property type="project" value="InterPro"/>
</dbReference>
<sequence>MSLTIECQKRPEGSKSRALRREGLIPANLYGHSGTESMSLVVNERKAQRLLRSAAVNSTVIDVQIPDLSWSGPALIREVQTHPWKAEIYHLSFFAVRGRSSVDVVVPLNIVGVSAGAKQGGVLDQVVTELAVRCDPTKVPESIDIDVTTMDVGTVLTVGELVLPDGVAASTDPSVTVLSIIASRTGAAQPSEAATESETAE</sequence>
<comment type="function">
    <text evidence="5">This is one of the proteins that binds to the 5S RNA in the ribosome where it forms part of the central protuberance.</text>
</comment>
<keyword evidence="2 5" id="KW-0694">RNA-binding</keyword>
<dbReference type="NCBIfam" id="NF004612">
    <property type="entry name" value="PRK05943.1"/>
    <property type="match status" value="1"/>
</dbReference>
<dbReference type="Gene3D" id="2.40.240.10">
    <property type="entry name" value="Ribosomal Protein L25, Chain P"/>
    <property type="match status" value="1"/>
</dbReference>
<dbReference type="GO" id="GO:0003735">
    <property type="term" value="F:structural constituent of ribosome"/>
    <property type="evidence" value="ECO:0007669"/>
    <property type="project" value="InterPro"/>
</dbReference>
<keyword evidence="9" id="KW-1185">Reference proteome</keyword>
<evidence type="ECO:0000313" key="8">
    <source>
        <dbReference type="EMBL" id="ERN40556.1"/>
    </source>
</evidence>
<evidence type="ECO:0000259" key="7">
    <source>
        <dbReference type="Pfam" id="PF14693"/>
    </source>
</evidence>
<dbReference type="CDD" id="cd00495">
    <property type="entry name" value="Ribosomal_L25_TL5_CTC"/>
    <property type="match status" value="1"/>
</dbReference>
<dbReference type="GO" id="GO:0022625">
    <property type="term" value="C:cytosolic large ribosomal subunit"/>
    <property type="evidence" value="ECO:0007669"/>
    <property type="project" value="TreeGrafter"/>
</dbReference>
<dbReference type="eggNOG" id="COG1825">
    <property type="taxonomic scope" value="Bacteria"/>
</dbReference>
<dbReference type="InterPro" id="IPR020056">
    <property type="entry name" value="Rbsml_bL25/Gln-tRNA_synth_N"/>
</dbReference>
<protein>
    <recommendedName>
        <fullName evidence="5">Large ribosomal subunit protein bL25</fullName>
    </recommendedName>
    <alternativeName>
        <fullName evidence="5">General stress protein CTC</fullName>
    </alternativeName>
</protein>
<dbReference type="PANTHER" id="PTHR33284">
    <property type="entry name" value="RIBOSOMAL PROTEIN L25/GLN-TRNA SYNTHETASE, ANTI-CODON-BINDING DOMAIN-CONTAINING PROTEIN"/>
    <property type="match status" value="1"/>
</dbReference>